<evidence type="ECO:0008006" key="11">
    <source>
        <dbReference type="Google" id="ProtNLM"/>
    </source>
</evidence>
<evidence type="ECO:0000256" key="5">
    <source>
        <dbReference type="ARBA" id="ARBA00022989"/>
    </source>
</evidence>
<keyword evidence="2" id="KW-0328">Glycosyltransferase</keyword>
<dbReference type="GO" id="GO:0016020">
    <property type="term" value="C:membrane"/>
    <property type="evidence" value="ECO:0007669"/>
    <property type="project" value="UniProtKB-SubCell"/>
</dbReference>
<gene>
    <name evidence="9" type="ORF">NWI01_25780</name>
</gene>
<keyword evidence="4 8" id="KW-0812">Transmembrane</keyword>
<dbReference type="EMBL" id="BJNF01000072">
    <property type="protein sequence ID" value="GEC16686.1"/>
    <property type="molecule type" value="Genomic_DNA"/>
</dbReference>
<reference evidence="9 10" key="1">
    <citation type="submission" date="2019-06" db="EMBL/GenBank/DDBJ databases">
        <title>Whole genome shotgun sequence of Nitrobacter winogradskyi NBRC 14297.</title>
        <authorList>
            <person name="Hosoyama A."/>
            <person name="Uohara A."/>
            <person name="Ohji S."/>
            <person name="Ichikawa N."/>
        </authorList>
    </citation>
    <scope>NUCLEOTIDE SEQUENCE [LARGE SCALE GENOMIC DNA]</scope>
    <source>
        <strain evidence="9 10">NBRC 14297</strain>
    </source>
</reference>
<evidence type="ECO:0000313" key="10">
    <source>
        <dbReference type="Proteomes" id="UP000318825"/>
    </source>
</evidence>
<feature type="transmembrane region" description="Helical" evidence="8">
    <location>
        <begin position="610"/>
        <end position="630"/>
    </location>
</feature>
<sequence length="679" mass="74113">MAGRNRVGNGGRADALCRAAPERPPRPPGFDGIPASSNDNWLDDPEPGPAIELDCLRHILAPALLRAAEARGREVDTGADQVLIRSGVIGEEAYLQALSFQTDLAIETFAEVSRSDCPLPDRYLSSAAQHGLLPLRQRGKLVWIVAPRGFTARRLCRMVAAYPSLCDRILLASRRNLHQFLLRQEAGDVLGRTAANALPRRFPALSAAPVADDDTSRGLRTMRRLAQTALLSAVMTLTPTIVAPDIWSSVLALWFLAFIGLRLAASLMPPRPVRRPPRIPDHGLPVYTVIAALYREASSVASLLKAIEALDYPREKLDVIIVIELDDLETRAALARLGPMPHVQVLLAPAEGPRTKPKALNCALPFARGSFTAVFDAEDCPEPGQLRAALDAFRTQGADVACAQASLCIENQSDSWLSRMFAAEYAGQFDVFLPGLASFGVPLPLGGSSNHFRTAVLREVGGWDAYNVTEDADLGFRLARFGYRSTTFASTTLEEAPARFGGWLRQRSRWMKGWMQTWSVHMRRPRQLWKDAGAKGFLTLNAIIGGNVLTALTFPVLVIDMAWRSLEGAGGGGFSAVTPLHLTTIAAGFASTIVVGLMGLARRGQLRQGWILALTPIYWACLSIAAWRALYQLLSEPYRWEKTEHGLSSQIRSAAASQTLERDEETCGAVFRPHSALKY</sequence>
<dbReference type="RefSeq" id="WP_244613755.1">
    <property type="nucleotide sequence ID" value="NZ_BJNF01000072.1"/>
</dbReference>
<dbReference type="PANTHER" id="PTHR43867:SF2">
    <property type="entry name" value="CELLULOSE SYNTHASE CATALYTIC SUBUNIT A [UDP-FORMING]"/>
    <property type="match status" value="1"/>
</dbReference>
<name>A0A4Y3WHC1_NITWI</name>
<proteinExistence type="predicted"/>
<dbReference type="SUPFAM" id="SSF53448">
    <property type="entry name" value="Nucleotide-diphospho-sugar transferases"/>
    <property type="match status" value="1"/>
</dbReference>
<evidence type="ECO:0000256" key="4">
    <source>
        <dbReference type="ARBA" id="ARBA00022692"/>
    </source>
</evidence>
<accession>A0A4Y3WHC1</accession>
<evidence type="ECO:0000256" key="6">
    <source>
        <dbReference type="ARBA" id="ARBA00023136"/>
    </source>
</evidence>
<dbReference type="GO" id="GO:0016757">
    <property type="term" value="F:glycosyltransferase activity"/>
    <property type="evidence" value="ECO:0007669"/>
    <property type="project" value="UniProtKB-KW"/>
</dbReference>
<evidence type="ECO:0000313" key="9">
    <source>
        <dbReference type="EMBL" id="GEC16686.1"/>
    </source>
</evidence>
<comment type="caution">
    <text evidence="9">The sequence shown here is derived from an EMBL/GenBank/DDBJ whole genome shotgun (WGS) entry which is preliminary data.</text>
</comment>
<dbReference type="Pfam" id="PF13641">
    <property type="entry name" value="Glyco_tranf_2_3"/>
    <property type="match status" value="1"/>
</dbReference>
<dbReference type="AlphaFoldDB" id="A0A4Y3WHC1"/>
<feature type="transmembrane region" description="Helical" evidence="8">
    <location>
        <begin position="249"/>
        <end position="268"/>
    </location>
</feature>
<keyword evidence="6 8" id="KW-0472">Membrane</keyword>
<dbReference type="Proteomes" id="UP000318825">
    <property type="component" value="Unassembled WGS sequence"/>
</dbReference>
<dbReference type="SUPFAM" id="SSF160246">
    <property type="entry name" value="EspE N-terminal domain-like"/>
    <property type="match status" value="1"/>
</dbReference>
<evidence type="ECO:0000256" key="3">
    <source>
        <dbReference type="ARBA" id="ARBA00022679"/>
    </source>
</evidence>
<feature type="transmembrane region" description="Helical" evidence="8">
    <location>
        <begin position="532"/>
        <end position="559"/>
    </location>
</feature>
<organism evidence="9 10">
    <name type="scientific">Nitrobacter winogradskyi</name>
    <name type="common">Nitrobacter agilis</name>
    <dbReference type="NCBI Taxonomy" id="913"/>
    <lineage>
        <taxon>Bacteria</taxon>
        <taxon>Pseudomonadati</taxon>
        <taxon>Pseudomonadota</taxon>
        <taxon>Alphaproteobacteria</taxon>
        <taxon>Hyphomicrobiales</taxon>
        <taxon>Nitrobacteraceae</taxon>
        <taxon>Nitrobacter</taxon>
    </lineage>
</organism>
<dbReference type="PANTHER" id="PTHR43867">
    <property type="entry name" value="CELLULOSE SYNTHASE CATALYTIC SUBUNIT A [UDP-FORMING]"/>
    <property type="match status" value="1"/>
</dbReference>
<dbReference type="Gene3D" id="3.90.550.10">
    <property type="entry name" value="Spore Coat Polysaccharide Biosynthesis Protein SpsA, Chain A"/>
    <property type="match status" value="1"/>
</dbReference>
<keyword evidence="5 8" id="KW-1133">Transmembrane helix</keyword>
<dbReference type="InterPro" id="IPR050321">
    <property type="entry name" value="Glycosyltr_2/OpgH_subfam"/>
</dbReference>
<evidence type="ECO:0000256" key="2">
    <source>
        <dbReference type="ARBA" id="ARBA00022676"/>
    </source>
</evidence>
<dbReference type="InterPro" id="IPR037257">
    <property type="entry name" value="T2SS_E_N_sf"/>
</dbReference>
<feature type="transmembrane region" description="Helical" evidence="8">
    <location>
        <begin position="225"/>
        <end position="243"/>
    </location>
</feature>
<keyword evidence="3" id="KW-0808">Transferase</keyword>
<evidence type="ECO:0000256" key="1">
    <source>
        <dbReference type="ARBA" id="ARBA00004141"/>
    </source>
</evidence>
<evidence type="ECO:0000256" key="8">
    <source>
        <dbReference type="SAM" id="Phobius"/>
    </source>
</evidence>
<comment type="subcellular location">
    <subcellularLocation>
        <location evidence="1">Membrane</location>
        <topology evidence="1">Multi-pass membrane protein</topology>
    </subcellularLocation>
</comment>
<protein>
    <recommendedName>
        <fullName evidence="11">Glycosyl transferase, family 2</fullName>
    </recommendedName>
</protein>
<feature type="transmembrane region" description="Helical" evidence="8">
    <location>
        <begin position="579"/>
        <end position="598"/>
    </location>
</feature>
<feature type="region of interest" description="Disordered" evidence="7">
    <location>
        <begin position="1"/>
        <end position="37"/>
    </location>
</feature>
<evidence type="ECO:0000256" key="7">
    <source>
        <dbReference type="SAM" id="MobiDB-lite"/>
    </source>
</evidence>
<dbReference type="InterPro" id="IPR029044">
    <property type="entry name" value="Nucleotide-diphossugar_trans"/>
</dbReference>